<proteinExistence type="predicted"/>
<sequence length="570" mass="64920">MQSKETLKKAASYLIFRDKKFFSLIITYGVIVALLNLALPLSIQVLITSIIYTAQITPVLILGLILLFLISFSALLGVLQKFLIEIYKRSSFSRIASDILLKAIYSDHQSFRAHNSSDLSSRYFEIFNIQNNVSDIIVEGFLVLLTIIVSFILSSFYHPYFLILNLIILGIVWLSWSLFTKKAVGYAVARSEAKFAVFAWIDDVFRMSGFFKSRTTKTYALDKGLDLIKTYIRARCKYWNISFTQLIILTLLYVAITVTLVTVGSILVIQGQLSLGQLVAAEILYTTSLYGISKLSIYYDKYYNLMASLDEMSHVFVIDDEHFGKINSSPTPIQADNQNPIINFNNVSYTDDFGRSYFYNFAISKGQSNLILTVDQNAKMILTNLLNQYIHPDSGFVEFYGIHAADYDQHYLRDKIHMVNSSNIFGCTIGEFLQFGIADSMYNQINDILGATGLSNFIHSLPKKYETMLIGDGYPLHEQQIIILKIVKAILINPEVIVISEIFDRIDKKIQKQILDYITGSTDITLICFSENEDNHIHYDKFLLLASREAYHATDSSQFKMIVRKVLKES</sequence>
<comment type="subcellular location">
    <subcellularLocation>
        <location evidence="1">Cell membrane</location>
        <topology evidence="1">Multi-pass membrane protein</topology>
    </subcellularLocation>
</comment>
<dbReference type="PANTHER" id="PTHR43394:SF4">
    <property type="entry name" value="TOXIN SECRETION ABC TRANSPORTER ATP-BINDING PROTEIN"/>
    <property type="match status" value="1"/>
</dbReference>
<dbReference type="EMBL" id="CP024847">
    <property type="protein sequence ID" value="AUR51354.1"/>
    <property type="molecule type" value="Genomic_DNA"/>
</dbReference>
<reference evidence="8" key="1">
    <citation type="submission" date="2017-11" db="EMBL/GenBank/DDBJ databases">
        <authorList>
            <person name="Chan K.G."/>
            <person name="Lee L.S."/>
        </authorList>
    </citation>
    <scope>NUCLEOTIDE SEQUENCE [LARGE SCALE GENOMIC DNA]</scope>
    <source>
        <strain evidence="8">DSM 100970</strain>
    </source>
</reference>
<dbReference type="PROSITE" id="PS50929">
    <property type="entry name" value="ABC_TM1F"/>
    <property type="match status" value="1"/>
</dbReference>
<dbReference type="OrthoDB" id="311344at2"/>
<dbReference type="AlphaFoldDB" id="A0A2I7N4G7"/>
<protein>
    <recommendedName>
        <fullName evidence="6">ABC transmembrane type-1 domain-containing protein</fullName>
    </recommendedName>
</protein>
<dbReference type="Gene3D" id="1.20.1560.10">
    <property type="entry name" value="ABC transporter type 1, transmembrane domain"/>
    <property type="match status" value="1"/>
</dbReference>
<gene>
    <name evidence="7" type="ORF">CUN60_03245</name>
</gene>
<dbReference type="InterPro" id="IPR011527">
    <property type="entry name" value="ABC1_TM_dom"/>
</dbReference>
<evidence type="ECO:0000313" key="8">
    <source>
        <dbReference type="Proteomes" id="UP000236655"/>
    </source>
</evidence>
<dbReference type="SUPFAM" id="SSF90123">
    <property type="entry name" value="ABC transporter transmembrane region"/>
    <property type="match status" value="1"/>
</dbReference>
<keyword evidence="4 5" id="KW-0472">Membrane</keyword>
<dbReference type="InterPro" id="IPR027417">
    <property type="entry name" value="P-loop_NTPase"/>
</dbReference>
<dbReference type="GO" id="GO:0005886">
    <property type="term" value="C:plasma membrane"/>
    <property type="evidence" value="ECO:0007669"/>
    <property type="project" value="UniProtKB-SubCell"/>
</dbReference>
<keyword evidence="3 5" id="KW-1133">Transmembrane helix</keyword>
<dbReference type="GO" id="GO:0005524">
    <property type="term" value="F:ATP binding"/>
    <property type="evidence" value="ECO:0007669"/>
    <property type="project" value="InterPro"/>
</dbReference>
<dbReference type="SUPFAM" id="SSF52540">
    <property type="entry name" value="P-loop containing nucleoside triphosphate hydrolases"/>
    <property type="match status" value="1"/>
</dbReference>
<evidence type="ECO:0000256" key="3">
    <source>
        <dbReference type="ARBA" id="ARBA00022989"/>
    </source>
</evidence>
<evidence type="ECO:0000256" key="4">
    <source>
        <dbReference type="ARBA" id="ARBA00023136"/>
    </source>
</evidence>
<feature type="transmembrane region" description="Helical" evidence="5">
    <location>
        <begin position="136"/>
        <end position="154"/>
    </location>
</feature>
<keyword evidence="2 5" id="KW-0812">Transmembrane</keyword>
<evidence type="ECO:0000313" key="7">
    <source>
        <dbReference type="EMBL" id="AUR51354.1"/>
    </source>
</evidence>
<dbReference type="InterPro" id="IPR039421">
    <property type="entry name" value="Type_1_exporter"/>
</dbReference>
<dbReference type="InterPro" id="IPR036640">
    <property type="entry name" value="ABC1_TM_sf"/>
</dbReference>
<feature type="transmembrane region" description="Helical" evidence="5">
    <location>
        <begin position="59"/>
        <end position="79"/>
    </location>
</feature>
<dbReference type="RefSeq" id="WP_102950654.1">
    <property type="nucleotide sequence ID" value="NZ_CP024847.1"/>
</dbReference>
<dbReference type="Gene3D" id="3.40.50.300">
    <property type="entry name" value="P-loop containing nucleotide triphosphate hydrolases"/>
    <property type="match status" value="1"/>
</dbReference>
<feature type="transmembrane region" description="Helical" evidence="5">
    <location>
        <begin position="21"/>
        <end position="47"/>
    </location>
</feature>
<dbReference type="GO" id="GO:0015421">
    <property type="term" value="F:ABC-type oligopeptide transporter activity"/>
    <property type="evidence" value="ECO:0007669"/>
    <property type="project" value="TreeGrafter"/>
</dbReference>
<feature type="domain" description="ABC transmembrane type-1" evidence="6">
    <location>
        <begin position="24"/>
        <end position="304"/>
    </location>
</feature>
<dbReference type="PANTHER" id="PTHR43394">
    <property type="entry name" value="ATP-DEPENDENT PERMEASE MDL1, MITOCHONDRIAL"/>
    <property type="match status" value="1"/>
</dbReference>
<dbReference type="Pfam" id="PF00664">
    <property type="entry name" value="ABC_membrane"/>
    <property type="match status" value="1"/>
</dbReference>
<dbReference type="Proteomes" id="UP000236655">
    <property type="component" value="Chromosome"/>
</dbReference>
<organism evidence="7 8">
    <name type="scientific">Aquella oligotrophica</name>
    <dbReference type="NCBI Taxonomy" id="2067065"/>
    <lineage>
        <taxon>Bacteria</taxon>
        <taxon>Pseudomonadati</taxon>
        <taxon>Pseudomonadota</taxon>
        <taxon>Betaproteobacteria</taxon>
        <taxon>Neisseriales</taxon>
        <taxon>Neisseriaceae</taxon>
        <taxon>Aquella</taxon>
    </lineage>
</organism>
<feature type="transmembrane region" description="Helical" evidence="5">
    <location>
        <begin position="243"/>
        <end position="269"/>
    </location>
</feature>
<evidence type="ECO:0000256" key="2">
    <source>
        <dbReference type="ARBA" id="ARBA00022692"/>
    </source>
</evidence>
<evidence type="ECO:0000256" key="1">
    <source>
        <dbReference type="ARBA" id="ARBA00004651"/>
    </source>
</evidence>
<accession>A0A2I7N4G7</accession>
<dbReference type="KEGG" id="nba:CUN60_03245"/>
<evidence type="ECO:0000259" key="6">
    <source>
        <dbReference type="PROSITE" id="PS50929"/>
    </source>
</evidence>
<feature type="transmembrane region" description="Helical" evidence="5">
    <location>
        <begin position="160"/>
        <end position="179"/>
    </location>
</feature>
<keyword evidence="8" id="KW-1185">Reference proteome</keyword>
<evidence type="ECO:0000256" key="5">
    <source>
        <dbReference type="SAM" id="Phobius"/>
    </source>
</evidence>
<name>A0A2I7N4G7_9NEIS</name>